<dbReference type="OrthoDB" id="9995764at2759"/>
<reference evidence="2 3" key="1">
    <citation type="journal article" date="2016" name="Nat. Commun.">
        <title>Extremotolerant tardigrade genome and improved radiotolerance of human cultured cells by tardigrade-unique protein.</title>
        <authorList>
            <person name="Hashimoto T."/>
            <person name="Horikawa D.D."/>
            <person name="Saito Y."/>
            <person name="Kuwahara H."/>
            <person name="Kozuka-Hata H."/>
            <person name="Shin-I T."/>
            <person name="Minakuchi Y."/>
            <person name="Ohishi K."/>
            <person name="Motoyama A."/>
            <person name="Aizu T."/>
            <person name="Enomoto A."/>
            <person name="Kondo K."/>
            <person name="Tanaka S."/>
            <person name="Hara Y."/>
            <person name="Koshikawa S."/>
            <person name="Sagara H."/>
            <person name="Miura T."/>
            <person name="Yokobori S."/>
            <person name="Miyagawa K."/>
            <person name="Suzuki Y."/>
            <person name="Kubo T."/>
            <person name="Oyama M."/>
            <person name="Kohara Y."/>
            <person name="Fujiyama A."/>
            <person name="Arakawa K."/>
            <person name="Katayama T."/>
            <person name="Toyoda A."/>
            <person name="Kunieda T."/>
        </authorList>
    </citation>
    <scope>NUCLEOTIDE SEQUENCE [LARGE SCALE GENOMIC DNA]</scope>
    <source>
        <strain evidence="2 3">YOKOZUNA-1</strain>
    </source>
</reference>
<evidence type="ECO:0000313" key="2">
    <source>
        <dbReference type="EMBL" id="GAU95121.1"/>
    </source>
</evidence>
<dbReference type="PANTHER" id="PTHR14553">
    <property type="entry name" value="UNCHARACTERIZED PROTEIN C1ORF50"/>
    <property type="match status" value="1"/>
</dbReference>
<dbReference type="InterPro" id="IPR019534">
    <property type="entry name" value="DUF2452"/>
</dbReference>
<dbReference type="Proteomes" id="UP000186922">
    <property type="component" value="Unassembled WGS sequence"/>
</dbReference>
<evidence type="ECO:0000313" key="3">
    <source>
        <dbReference type="Proteomes" id="UP000186922"/>
    </source>
</evidence>
<evidence type="ECO:0000256" key="1">
    <source>
        <dbReference type="SAM" id="MobiDB-lite"/>
    </source>
</evidence>
<keyword evidence="3" id="KW-1185">Reference proteome</keyword>
<name>A0A1D1V066_RAMVA</name>
<organism evidence="2 3">
    <name type="scientific">Ramazzottius varieornatus</name>
    <name type="common">Water bear</name>
    <name type="synonym">Tardigrade</name>
    <dbReference type="NCBI Taxonomy" id="947166"/>
    <lineage>
        <taxon>Eukaryota</taxon>
        <taxon>Metazoa</taxon>
        <taxon>Ecdysozoa</taxon>
        <taxon>Tardigrada</taxon>
        <taxon>Eutardigrada</taxon>
        <taxon>Parachela</taxon>
        <taxon>Hypsibioidea</taxon>
        <taxon>Ramazzottiidae</taxon>
        <taxon>Ramazzottius</taxon>
    </lineage>
</organism>
<protein>
    <submittedName>
        <fullName evidence="2">Uncharacterized protein</fullName>
    </submittedName>
</protein>
<comment type="caution">
    <text evidence="2">The sequence shown here is derived from an EMBL/GenBank/DDBJ whole genome shotgun (WGS) entry which is preliminary data.</text>
</comment>
<sequence>MLVMDNQTLVRSAPTGGDGDNSTSHSVQVSLVGETRTFENVDQQSSVVDRMDLIGLARQIQTADKFTQAVVVNKLSFIVDQIRYLQEQARKVLEEAQTASDLHHVPCNFKRRPGNIYHLYERPEVGRTNSRLFSMLSPQEWGSKCPYQHLGSYKLQHDMSWTPLDQLSTKEQDLHLIQRMVQQHTNTQQKPYDPFAFSITDVSHHTDSLS</sequence>
<dbReference type="PANTHER" id="PTHR14553:SF1">
    <property type="entry name" value="SIMILAR TO CHROMOSOME 1 OPEN READING FRAME 50"/>
    <property type="match status" value="1"/>
</dbReference>
<gene>
    <name evidence="2" type="primary">RvY_06796-1</name>
    <name evidence="2" type="synonym">RvY_06796.1</name>
    <name evidence="2" type="ORF">RvY_06796</name>
</gene>
<dbReference type="EMBL" id="BDGG01000003">
    <property type="protein sequence ID" value="GAU95121.1"/>
    <property type="molecule type" value="Genomic_DNA"/>
</dbReference>
<dbReference type="AlphaFoldDB" id="A0A1D1V066"/>
<feature type="compositionally biased region" description="Polar residues" evidence="1">
    <location>
        <begin position="1"/>
        <end position="10"/>
    </location>
</feature>
<accession>A0A1D1V066</accession>
<feature type="region of interest" description="Disordered" evidence="1">
    <location>
        <begin position="1"/>
        <end position="26"/>
    </location>
</feature>
<proteinExistence type="predicted"/>
<dbReference type="Pfam" id="PF10504">
    <property type="entry name" value="DUF2452"/>
    <property type="match status" value="1"/>
</dbReference>
<dbReference type="STRING" id="947166.A0A1D1V066"/>